<keyword evidence="3" id="KW-1185">Reference proteome</keyword>
<dbReference type="NCBIfam" id="TIGR03083">
    <property type="entry name" value="maleylpyruvate isomerase family mycothiol-dependent enzyme"/>
    <property type="match status" value="1"/>
</dbReference>
<dbReference type="STRING" id="1678637.AC230_28270"/>
<dbReference type="InterPro" id="IPR034660">
    <property type="entry name" value="DinB/YfiT-like"/>
</dbReference>
<dbReference type="Gene3D" id="1.20.120.450">
    <property type="entry name" value="dinb family like domain"/>
    <property type="match status" value="1"/>
</dbReference>
<dbReference type="EMBL" id="LFXA01000018">
    <property type="protein sequence ID" value="KNB49212.1"/>
    <property type="molecule type" value="Genomic_DNA"/>
</dbReference>
<proteinExistence type="predicted"/>
<dbReference type="InterPro" id="IPR017517">
    <property type="entry name" value="Maleyloyr_isom"/>
</dbReference>
<protein>
    <recommendedName>
        <fullName evidence="1">Mycothiol-dependent maleylpyruvate isomerase metal-binding domain-containing protein</fullName>
    </recommendedName>
</protein>
<dbReference type="SUPFAM" id="SSF109854">
    <property type="entry name" value="DinB/YfiT-like putative metalloenzymes"/>
    <property type="match status" value="1"/>
</dbReference>
<dbReference type="Proteomes" id="UP000037288">
    <property type="component" value="Unassembled WGS sequence"/>
</dbReference>
<feature type="domain" description="Mycothiol-dependent maleylpyruvate isomerase metal-binding" evidence="1">
    <location>
        <begin position="11"/>
        <end position="132"/>
    </location>
</feature>
<dbReference type="OrthoDB" id="5185819at2"/>
<dbReference type="InterPro" id="IPR017520">
    <property type="entry name" value="CHP03086"/>
</dbReference>
<evidence type="ECO:0000313" key="3">
    <source>
        <dbReference type="Proteomes" id="UP000037288"/>
    </source>
</evidence>
<comment type="caution">
    <text evidence="2">The sequence shown here is derived from an EMBL/GenBank/DDBJ whole genome shotgun (WGS) entry which is preliminary data.</text>
</comment>
<name>A0A0K9X9A3_9ACTN</name>
<dbReference type="NCBIfam" id="TIGR03086">
    <property type="entry name" value="TIGR03086 family metal-binding protein"/>
    <property type="match status" value="1"/>
</dbReference>
<dbReference type="PATRIC" id="fig|1678637.3.peg.6043"/>
<dbReference type="AlphaFoldDB" id="A0A0K9X9A3"/>
<reference evidence="3" key="1">
    <citation type="submission" date="2015-07" db="EMBL/GenBank/DDBJ databases">
        <title>Draft genome sequence of Streptomyces sp. CMAA 1322, a bacterium isolated from Caatinga biome, from dry forest semiarid of Brazil.</title>
        <authorList>
            <person name="Santos S.N."/>
            <person name="Gacesa R."/>
            <person name="Taketani R.G."/>
            <person name="Long P.F."/>
            <person name="Melo I.S."/>
        </authorList>
    </citation>
    <scope>NUCLEOTIDE SEQUENCE [LARGE SCALE GENOMIC DNA]</scope>
    <source>
        <strain evidence="3">CMAA 1322</strain>
    </source>
</reference>
<organism evidence="2 3">
    <name type="scientific">Streptomyces caatingaensis</name>
    <dbReference type="NCBI Taxonomy" id="1678637"/>
    <lineage>
        <taxon>Bacteria</taxon>
        <taxon>Bacillati</taxon>
        <taxon>Actinomycetota</taxon>
        <taxon>Actinomycetes</taxon>
        <taxon>Kitasatosporales</taxon>
        <taxon>Streptomycetaceae</taxon>
        <taxon>Streptomyces</taxon>
    </lineage>
</organism>
<dbReference type="GO" id="GO:0046872">
    <property type="term" value="F:metal ion binding"/>
    <property type="evidence" value="ECO:0007669"/>
    <property type="project" value="InterPro"/>
</dbReference>
<evidence type="ECO:0000259" key="1">
    <source>
        <dbReference type="Pfam" id="PF11716"/>
    </source>
</evidence>
<dbReference type="InterPro" id="IPR024344">
    <property type="entry name" value="MDMPI_metal-binding"/>
</dbReference>
<accession>A0A0K9X9A3</accession>
<gene>
    <name evidence="2" type="ORF">AC230_28270</name>
</gene>
<dbReference type="RefSeq" id="WP_049719161.1">
    <property type="nucleotide sequence ID" value="NZ_LFXA01000018.1"/>
</dbReference>
<sequence length="193" mass="20515">MDTTTDPRPLLARAAQQLARLIAAVPAGRYDDPTPCEDFDVRALVGHLTGGAHAFAAIGETGRVAGRITPPEGVPDDGWAAAFDAARARLAAAWADDARLDMPVTVPWGALSGRDYLFSGCVMEMAAHAWDLSRALGDPFPLDEELGACALEWAQRIMPAERRGEGVPFGPVRPAPEGADVYGRLAAWLGREV</sequence>
<evidence type="ECO:0000313" key="2">
    <source>
        <dbReference type="EMBL" id="KNB49212.1"/>
    </source>
</evidence>
<dbReference type="Pfam" id="PF11716">
    <property type="entry name" value="MDMPI_N"/>
    <property type="match status" value="1"/>
</dbReference>